<comment type="caution">
    <text evidence="1">The sequence shown here is derived from an EMBL/GenBank/DDBJ whole genome shotgun (WGS) entry which is preliminary data.</text>
</comment>
<reference evidence="1" key="1">
    <citation type="submission" date="2021-01" db="EMBL/GenBank/DDBJ databases">
        <title>Adiantum capillus-veneris genome.</title>
        <authorList>
            <person name="Fang Y."/>
            <person name="Liao Q."/>
        </authorList>
    </citation>
    <scope>NUCLEOTIDE SEQUENCE</scope>
    <source>
        <strain evidence="1">H3</strain>
        <tissue evidence="1">Leaf</tissue>
    </source>
</reference>
<name>A0A9D4ZSN4_ADICA</name>
<sequence>MIQHIPICTSFIAAPRVLFHSFEFFCSNGDDHYPTFLDYCHKLSYLQRALKNSTIPCLPNVFKVAIPHDLSSNEQCVTLERLSSQEETILEESYFPGLPTCSGKCISLFHIGDKHATSTPIPARLN</sequence>
<proteinExistence type="predicted"/>
<protein>
    <submittedName>
        <fullName evidence="1">Uncharacterized protein</fullName>
    </submittedName>
</protein>
<dbReference type="Proteomes" id="UP000886520">
    <property type="component" value="Chromosome 3"/>
</dbReference>
<accession>A0A9D4ZSN4</accession>
<dbReference type="AlphaFoldDB" id="A0A9D4ZSN4"/>
<dbReference type="EMBL" id="JABFUD020000002">
    <property type="protein sequence ID" value="KAI5083815.1"/>
    <property type="molecule type" value="Genomic_DNA"/>
</dbReference>
<gene>
    <name evidence="1" type="ORF">GOP47_0003558</name>
</gene>
<keyword evidence="2" id="KW-1185">Reference proteome</keyword>
<organism evidence="1 2">
    <name type="scientific">Adiantum capillus-veneris</name>
    <name type="common">Maidenhair fern</name>
    <dbReference type="NCBI Taxonomy" id="13818"/>
    <lineage>
        <taxon>Eukaryota</taxon>
        <taxon>Viridiplantae</taxon>
        <taxon>Streptophyta</taxon>
        <taxon>Embryophyta</taxon>
        <taxon>Tracheophyta</taxon>
        <taxon>Polypodiopsida</taxon>
        <taxon>Polypodiidae</taxon>
        <taxon>Polypodiales</taxon>
        <taxon>Pteridineae</taxon>
        <taxon>Pteridaceae</taxon>
        <taxon>Vittarioideae</taxon>
        <taxon>Adiantum</taxon>
    </lineage>
</organism>
<evidence type="ECO:0000313" key="2">
    <source>
        <dbReference type="Proteomes" id="UP000886520"/>
    </source>
</evidence>
<evidence type="ECO:0000313" key="1">
    <source>
        <dbReference type="EMBL" id="KAI5083815.1"/>
    </source>
</evidence>